<dbReference type="FunFam" id="3.40.50.720:FF:000084">
    <property type="entry name" value="Short-chain dehydrogenase reductase"/>
    <property type="match status" value="1"/>
</dbReference>
<accession>A0A0U5JC65</accession>
<dbReference type="PRINTS" id="PR00081">
    <property type="entry name" value="GDHRDH"/>
</dbReference>
<evidence type="ECO:0000313" key="3">
    <source>
        <dbReference type="EMBL" id="CUI17464.1"/>
    </source>
</evidence>
<dbReference type="KEGG" id="pnl:PNK_1858"/>
<dbReference type="Gene3D" id="3.40.50.720">
    <property type="entry name" value="NAD(P)-binding Rossmann-like Domain"/>
    <property type="match status" value="1"/>
</dbReference>
<dbReference type="InParanoid" id="A0A0U5JC65"/>
<dbReference type="AlphaFoldDB" id="A0A0U5JC65"/>
<dbReference type="NCBIfam" id="NF005559">
    <property type="entry name" value="PRK07231.1"/>
    <property type="match status" value="1"/>
</dbReference>
<proteinExistence type="inferred from homology"/>
<gene>
    <name evidence="3" type="ORF">PNK_1858</name>
</gene>
<dbReference type="InterPro" id="IPR036291">
    <property type="entry name" value="NAD(P)-bd_dom_sf"/>
</dbReference>
<dbReference type="PANTHER" id="PTHR24321:SF11">
    <property type="entry name" value="BLR0893 PROTEIN"/>
    <property type="match status" value="1"/>
</dbReference>
<dbReference type="EMBL" id="LN879502">
    <property type="protein sequence ID" value="CUI17464.1"/>
    <property type="molecule type" value="Genomic_DNA"/>
</dbReference>
<sequence length="253" mass="27782">MEDKLNGKVGVITGGASGIGKEITTHLAKNGCKIIIFDIQRELGNVLAEDLTKEGFNVSYFEGDVTKEDDHIKLMKEVVSRFGKLDFACNNAGIEQKPSHLIDLDEQIFDRLVNINLKGVWLGMKHQIRQMLLQKKGIIINTASIAGINALKELSLYSATKAAVIMLTRSAALDYASDGLRINSISPGLIETEMAIRMKAEHPDYYQKNFIDVIPIKRPGYPSEIAKAVAFLCTGAVDFMTGHNLVIDGGWCA</sequence>
<dbReference type="RefSeq" id="WP_059061662.1">
    <property type="nucleotide sequence ID" value="NZ_LN879502.1"/>
</dbReference>
<dbReference type="Pfam" id="PF13561">
    <property type="entry name" value="adh_short_C2"/>
    <property type="match status" value="1"/>
</dbReference>
<evidence type="ECO:0000256" key="2">
    <source>
        <dbReference type="ARBA" id="ARBA00023002"/>
    </source>
</evidence>
<name>A0A0U5JC65_9BACT</name>
<reference evidence="4" key="1">
    <citation type="submission" date="2015-09" db="EMBL/GenBank/DDBJ databases">
        <authorList>
            <person name="Bertelli C."/>
        </authorList>
    </citation>
    <scope>NUCLEOTIDE SEQUENCE [LARGE SCALE GENOMIC DNA]</scope>
    <source>
        <strain evidence="4">KNic</strain>
    </source>
</reference>
<dbReference type="PANTHER" id="PTHR24321">
    <property type="entry name" value="DEHYDROGENASES, SHORT CHAIN"/>
    <property type="match status" value="1"/>
</dbReference>
<dbReference type="PRINTS" id="PR00080">
    <property type="entry name" value="SDRFAMILY"/>
</dbReference>
<dbReference type="GO" id="GO:0016491">
    <property type="term" value="F:oxidoreductase activity"/>
    <property type="evidence" value="ECO:0007669"/>
    <property type="project" value="UniProtKB-KW"/>
</dbReference>
<evidence type="ECO:0000256" key="1">
    <source>
        <dbReference type="ARBA" id="ARBA00006484"/>
    </source>
</evidence>
<keyword evidence="4" id="KW-1185">Reference proteome</keyword>
<dbReference type="CDD" id="cd05233">
    <property type="entry name" value="SDR_c"/>
    <property type="match status" value="1"/>
</dbReference>
<dbReference type="PATRIC" id="fig|389348.3.peg.2087"/>
<dbReference type="InterPro" id="IPR020904">
    <property type="entry name" value="Sc_DH/Rdtase_CS"/>
</dbReference>
<comment type="similarity">
    <text evidence="1">Belongs to the short-chain dehydrogenases/reductases (SDR) family.</text>
</comment>
<keyword evidence="2" id="KW-0560">Oxidoreductase</keyword>
<evidence type="ECO:0000313" key="4">
    <source>
        <dbReference type="Proteomes" id="UP000069902"/>
    </source>
</evidence>
<protein>
    <submittedName>
        <fullName evidence="3">Short-chain dehydrogenase/reductase</fullName>
    </submittedName>
</protein>
<dbReference type="InterPro" id="IPR002347">
    <property type="entry name" value="SDR_fam"/>
</dbReference>
<dbReference type="STRING" id="389348.PNK_1858"/>
<dbReference type="SUPFAM" id="SSF51735">
    <property type="entry name" value="NAD(P)-binding Rossmann-fold domains"/>
    <property type="match status" value="1"/>
</dbReference>
<organism evidence="3 4">
    <name type="scientific">Candidatus Protochlamydia naegleriophila</name>
    <dbReference type="NCBI Taxonomy" id="389348"/>
    <lineage>
        <taxon>Bacteria</taxon>
        <taxon>Pseudomonadati</taxon>
        <taxon>Chlamydiota</taxon>
        <taxon>Chlamydiia</taxon>
        <taxon>Parachlamydiales</taxon>
        <taxon>Parachlamydiaceae</taxon>
        <taxon>Candidatus Protochlamydia</taxon>
    </lineage>
</organism>
<dbReference type="Proteomes" id="UP000069902">
    <property type="component" value="Chromosome cPNK"/>
</dbReference>
<dbReference type="PROSITE" id="PS00061">
    <property type="entry name" value="ADH_SHORT"/>
    <property type="match status" value="1"/>
</dbReference>